<proteinExistence type="predicted"/>
<keyword evidence="3" id="KW-1185">Reference proteome</keyword>
<dbReference type="Pfam" id="PF18758">
    <property type="entry name" value="KDZ"/>
    <property type="match status" value="1"/>
</dbReference>
<dbReference type="InterPro" id="IPR040521">
    <property type="entry name" value="KDZ"/>
</dbReference>
<evidence type="ECO:0000313" key="2">
    <source>
        <dbReference type="EMBL" id="KAJ7187548.1"/>
    </source>
</evidence>
<feature type="compositionally biased region" description="Basic residues" evidence="1">
    <location>
        <begin position="523"/>
        <end position="537"/>
    </location>
</feature>
<protein>
    <submittedName>
        <fullName evidence="2">Uncharacterized protein</fullName>
    </submittedName>
</protein>
<feature type="region of interest" description="Disordered" evidence="1">
    <location>
        <begin position="505"/>
        <end position="537"/>
    </location>
</feature>
<evidence type="ECO:0000256" key="1">
    <source>
        <dbReference type="SAM" id="MobiDB-lite"/>
    </source>
</evidence>
<feature type="non-terminal residue" evidence="2">
    <location>
        <position position="701"/>
    </location>
</feature>
<dbReference type="EMBL" id="JARJCW010000194">
    <property type="protein sequence ID" value="KAJ7187548.1"/>
    <property type="molecule type" value="Genomic_DNA"/>
</dbReference>
<feature type="region of interest" description="Disordered" evidence="1">
    <location>
        <begin position="403"/>
        <end position="426"/>
    </location>
</feature>
<evidence type="ECO:0000313" key="3">
    <source>
        <dbReference type="Proteomes" id="UP001219525"/>
    </source>
</evidence>
<sequence length="701" mass="79819">YDSWCSFVVNEVPRAITLFPEETWLHTLLAKAEGQIPADHINGHGSDCQAIWQPVYFPCRGHFHGETAEMLWAFLNPLGSSTRQMTGAARHDAINSVIDAWNMGKVVRQAKLLAAERLDALRLFELHMAVVEDLSKQHPTEVAVWSRMSRITEKTVQGTLQSVYQHESTHVLTIENTLASMLAEEREKATRGDEQQTRTPVAAWIHNGMSIERQKYVFVAMALPKDVILMLWRRTLVVALLKSHKDHPLEDTWETIVKLRDSLNLALKTFREQQRVIYPRLTLSALDVDEPELTAIQLPSYRMKHGQRAPTSVGASKEDMQLRDAEIKLRCGQANSGIIAVRAASLALSAVKQIKDLDYRGQPGKSRRKRNLQKAELVKTFEIDMYNHARASLIHLGHIEKDSVEPYPPLSHRDTRRKETHLHRAKGDSRLFDGTAWYLQSGVKISGATMASATSSSHRDDSSDGSDEEPHLMAGTQTLKRSGFIKSPRATKRLKDIVPEDVNLEGASSASEAEDSDVNLSPTKRKQPLGKHLKKKKKGKKSDGWIWLEGLTRGQHLGDESKLAEYKKESDRVQWFRAEAEMYRWLETYERKHAELIRTIERYRRDSEVWVGLADREEGIAGVNGSATFARMQASMYRRLEHNAKLTLKNPESGAHRDWVGASTFDELVLKIDGWRDVVFKWMDEMDFYPDEDLSFDERST</sequence>
<comment type="caution">
    <text evidence="2">The sequence shown here is derived from an EMBL/GenBank/DDBJ whole genome shotgun (WGS) entry which is preliminary data.</text>
</comment>
<dbReference type="AlphaFoldDB" id="A0AAD6UJV4"/>
<organism evidence="2 3">
    <name type="scientific">Mycena pura</name>
    <dbReference type="NCBI Taxonomy" id="153505"/>
    <lineage>
        <taxon>Eukaryota</taxon>
        <taxon>Fungi</taxon>
        <taxon>Dikarya</taxon>
        <taxon>Basidiomycota</taxon>
        <taxon>Agaricomycotina</taxon>
        <taxon>Agaricomycetes</taxon>
        <taxon>Agaricomycetidae</taxon>
        <taxon>Agaricales</taxon>
        <taxon>Marasmiineae</taxon>
        <taxon>Mycenaceae</taxon>
        <taxon>Mycena</taxon>
    </lineage>
</organism>
<reference evidence="2" key="1">
    <citation type="submission" date="2023-03" db="EMBL/GenBank/DDBJ databases">
        <title>Massive genome expansion in bonnet fungi (Mycena s.s.) driven by repeated elements and novel gene families across ecological guilds.</title>
        <authorList>
            <consortium name="Lawrence Berkeley National Laboratory"/>
            <person name="Harder C.B."/>
            <person name="Miyauchi S."/>
            <person name="Viragh M."/>
            <person name="Kuo A."/>
            <person name="Thoen E."/>
            <person name="Andreopoulos B."/>
            <person name="Lu D."/>
            <person name="Skrede I."/>
            <person name="Drula E."/>
            <person name="Henrissat B."/>
            <person name="Morin E."/>
            <person name="Kohler A."/>
            <person name="Barry K."/>
            <person name="LaButti K."/>
            <person name="Morin E."/>
            <person name="Salamov A."/>
            <person name="Lipzen A."/>
            <person name="Mereny Z."/>
            <person name="Hegedus B."/>
            <person name="Baldrian P."/>
            <person name="Stursova M."/>
            <person name="Weitz H."/>
            <person name="Taylor A."/>
            <person name="Grigoriev I.V."/>
            <person name="Nagy L.G."/>
            <person name="Martin F."/>
            <person name="Kauserud H."/>
        </authorList>
    </citation>
    <scope>NUCLEOTIDE SEQUENCE</scope>
    <source>
        <strain evidence="2">9144</strain>
    </source>
</reference>
<gene>
    <name evidence="2" type="ORF">GGX14DRAFT_409115</name>
</gene>
<accession>A0AAD6UJV4</accession>
<feature type="region of interest" description="Disordered" evidence="1">
    <location>
        <begin position="450"/>
        <end position="486"/>
    </location>
</feature>
<name>A0AAD6UJV4_9AGAR</name>
<dbReference type="Proteomes" id="UP001219525">
    <property type="component" value="Unassembled WGS sequence"/>
</dbReference>